<evidence type="ECO:0000313" key="3">
    <source>
        <dbReference type="EMBL" id="NYA71594.1"/>
    </source>
</evidence>
<feature type="chain" id="PRO_5030821842" evidence="1">
    <location>
        <begin position="19"/>
        <end position="437"/>
    </location>
</feature>
<dbReference type="PANTHER" id="PTHR46825">
    <property type="entry name" value="D-ALANYL-D-ALANINE-CARBOXYPEPTIDASE/ENDOPEPTIDASE AMPH"/>
    <property type="match status" value="1"/>
</dbReference>
<reference evidence="3 4" key="1">
    <citation type="submission" date="2020-07" db="EMBL/GenBank/DDBJ databases">
        <authorList>
            <person name="Sun Q."/>
        </authorList>
    </citation>
    <scope>NUCLEOTIDE SEQUENCE [LARGE SCALE GENOMIC DNA]</scope>
    <source>
        <strain evidence="3 4">MAH-1</strain>
    </source>
</reference>
<proteinExistence type="predicted"/>
<dbReference type="RefSeq" id="WP_176006390.1">
    <property type="nucleotide sequence ID" value="NZ_JABWMI010000011.1"/>
</dbReference>
<keyword evidence="4" id="KW-1185">Reference proteome</keyword>
<protein>
    <submittedName>
        <fullName evidence="3">Beta-lactamase family protein</fullName>
    </submittedName>
</protein>
<accession>A0A7Y8Y2V2</accession>
<feature type="signal peptide" evidence="1">
    <location>
        <begin position="1"/>
        <end position="18"/>
    </location>
</feature>
<dbReference type="InterPro" id="IPR012338">
    <property type="entry name" value="Beta-lactam/transpept-like"/>
</dbReference>
<dbReference type="Proteomes" id="UP000535020">
    <property type="component" value="Unassembled WGS sequence"/>
</dbReference>
<dbReference type="Gene3D" id="3.40.710.10">
    <property type="entry name" value="DD-peptidase/beta-lactamase superfamily"/>
    <property type="match status" value="1"/>
</dbReference>
<organism evidence="3 4">
    <name type="scientific">Flavobacterium agri</name>
    <dbReference type="NCBI Taxonomy" id="2743471"/>
    <lineage>
        <taxon>Bacteria</taxon>
        <taxon>Pseudomonadati</taxon>
        <taxon>Bacteroidota</taxon>
        <taxon>Flavobacteriia</taxon>
        <taxon>Flavobacteriales</taxon>
        <taxon>Flavobacteriaceae</taxon>
        <taxon>Flavobacterium</taxon>
    </lineage>
</organism>
<dbReference type="Pfam" id="PF00144">
    <property type="entry name" value="Beta-lactamase"/>
    <property type="match status" value="1"/>
</dbReference>
<dbReference type="AlphaFoldDB" id="A0A7Y8Y2V2"/>
<sequence>MKKSYIFLLLFVAFGIKAQTNQKFPKIDSLLTLLSANNKFMGSVALREGDKVVFAKAYGYSDVYNKKPSDENTKYKVGSITKPFTAVVVLQLVEEKKLNLSDKLSKFYPKIKNADAITVEMLLRHRTGIHEILADSITAQNIGRPHSKQEIVDRIAGYASDFAPDSKYTYSNSNYILLGYIIEDVTKKSYSENVQKRIISKLGLKNTYLPEKIDFAKNEAVSAIYDGKHWETIPEWSNSLAYSAGALVSTPSDLTAFMKGLFDGKLINAASLEKMKTLKDTYGLGLISVPFDDKMFYGHTGGIENFRSVVGYEPNSKFGVSLCVNGDNYNRNDIMIGILSIYYGKDYKFPDLTEFKVGETILKSYVGKYSAANFPLKIAISTENGKLIAQADGQSAFPLEAKSETRFEFKGAGIVLEFSPGKMNLKQAGINVDFNKE</sequence>
<dbReference type="InterPro" id="IPR050491">
    <property type="entry name" value="AmpC-like"/>
</dbReference>
<evidence type="ECO:0000259" key="2">
    <source>
        <dbReference type="Pfam" id="PF00144"/>
    </source>
</evidence>
<dbReference type="PANTHER" id="PTHR46825:SF9">
    <property type="entry name" value="BETA-LACTAMASE-RELATED DOMAIN-CONTAINING PROTEIN"/>
    <property type="match status" value="1"/>
</dbReference>
<dbReference type="SUPFAM" id="SSF56601">
    <property type="entry name" value="beta-lactamase/transpeptidase-like"/>
    <property type="match status" value="1"/>
</dbReference>
<name>A0A7Y8Y2V2_9FLAO</name>
<keyword evidence="1" id="KW-0732">Signal</keyword>
<evidence type="ECO:0000313" key="4">
    <source>
        <dbReference type="Proteomes" id="UP000535020"/>
    </source>
</evidence>
<dbReference type="EMBL" id="JACBJI010000004">
    <property type="protein sequence ID" value="NYA71594.1"/>
    <property type="molecule type" value="Genomic_DNA"/>
</dbReference>
<evidence type="ECO:0000256" key="1">
    <source>
        <dbReference type="SAM" id="SignalP"/>
    </source>
</evidence>
<comment type="caution">
    <text evidence="3">The sequence shown here is derived from an EMBL/GenBank/DDBJ whole genome shotgun (WGS) entry which is preliminary data.</text>
</comment>
<feature type="domain" description="Beta-lactamase-related" evidence="2">
    <location>
        <begin position="43"/>
        <end position="332"/>
    </location>
</feature>
<dbReference type="InterPro" id="IPR001466">
    <property type="entry name" value="Beta-lactam-related"/>
</dbReference>
<gene>
    <name evidence="3" type="ORF">HZF10_11720</name>
</gene>